<reference evidence="1 2" key="1">
    <citation type="submission" date="2019-06" db="EMBL/GenBank/DDBJ databases">
        <title>Genomics analysis of Aphanomyces spp. identifies a new class of oomycete effector associated with host adaptation.</title>
        <authorList>
            <person name="Gaulin E."/>
        </authorList>
    </citation>
    <scope>NUCLEOTIDE SEQUENCE [LARGE SCALE GENOMIC DNA]</scope>
    <source>
        <strain evidence="1 2">E</strain>
    </source>
</reference>
<dbReference type="EMBL" id="VJMI01009441">
    <property type="protein sequence ID" value="KAF0758945.1"/>
    <property type="molecule type" value="Genomic_DNA"/>
</dbReference>
<gene>
    <name evidence="1" type="ORF">AaE_003791</name>
</gene>
<organism evidence="1 2">
    <name type="scientific">Aphanomyces astaci</name>
    <name type="common">Crayfish plague agent</name>
    <dbReference type="NCBI Taxonomy" id="112090"/>
    <lineage>
        <taxon>Eukaryota</taxon>
        <taxon>Sar</taxon>
        <taxon>Stramenopiles</taxon>
        <taxon>Oomycota</taxon>
        <taxon>Saprolegniomycetes</taxon>
        <taxon>Saprolegniales</taxon>
        <taxon>Verrucalvaceae</taxon>
        <taxon>Aphanomyces</taxon>
    </lineage>
</organism>
<name>A0A6A5APK6_APHAT</name>
<protein>
    <submittedName>
        <fullName evidence="1">Uncharacterized protein</fullName>
    </submittedName>
</protein>
<dbReference type="AlphaFoldDB" id="A0A6A5APK6"/>
<feature type="non-terminal residue" evidence="1">
    <location>
        <position position="1"/>
    </location>
</feature>
<evidence type="ECO:0000313" key="1">
    <source>
        <dbReference type="EMBL" id="KAF0758945.1"/>
    </source>
</evidence>
<evidence type="ECO:0000313" key="2">
    <source>
        <dbReference type="Proteomes" id="UP000469452"/>
    </source>
</evidence>
<proteinExistence type="predicted"/>
<comment type="caution">
    <text evidence="1">The sequence shown here is derived from an EMBL/GenBank/DDBJ whole genome shotgun (WGS) entry which is preliminary data.</text>
</comment>
<dbReference type="Proteomes" id="UP000469452">
    <property type="component" value="Unassembled WGS sequence"/>
</dbReference>
<accession>A0A6A5APK6</accession>
<sequence>HQQILLIAGLRAEQPCEVDLFLCAIALSPRQEKVIRVDTITSVELAVTLSKKLVTALRSGDIEVVACLGDFASHVLEL</sequence>